<feature type="compositionally biased region" description="Low complexity" evidence="3">
    <location>
        <begin position="141"/>
        <end position="162"/>
    </location>
</feature>
<keyword evidence="6" id="KW-1185">Reference proteome</keyword>
<accession>A0A0E9NRD8</accession>
<dbReference type="PANTHER" id="PTHR48407">
    <property type="entry name" value="CRANIOFACIAL DEVELOPMENT PROTEIN 1"/>
    <property type="match status" value="1"/>
</dbReference>
<name>A0A0E9NRD8_SAICN</name>
<feature type="compositionally biased region" description="Acidic residues" evidence="3">
    <location>
        <begin position="34"/>
        <end position="44"/>
    </location>
</feature>
<evidence type="ECO:0000313" key="5">
    <source>
        <dbReference type="EMBL" id="GAO51985.1"/>
    </source>
</evidence>
<evidence type="ECO:0000256" key="1">
    <source>
        <dbReference type="ARBA" id="ARBA00010465"/>
    </source>
</evidence>
<dbReference type="OrthoDB" id="445677at2759"/>
<feature type="compositionally biased region" description="Acidic residues" evidence="3">
    <location>
        <begin position="10"/>
        <end position="23"/>
    </location>
</feature>
<gene>
    <name evidence="5" type="ORF">G7K_6073-t1</name>
</gene>
<reference evidence="5 6" key="1">
    <citation type="journal article" date="2011" name="J. Gen. Appl. Microbiol.">
        <title>Draft genome sequencing of the enigmatic yeast Saitoella complicata.</title>
        <authorList>
            <person name="Nishida H."/>
            <person name="Hamamoto M."/>
            <person name="Sugiyama J."/>
        </authorList>
    </citation>
    <scope>NUCLEOTIDE SEQUENCE [LARGE SCALE GENOMIC DNA]</scope>
    <source>
        <strain evidence="5 6">NRRL Y-17804</strain>
    </source>
</reference>
<reference evidence="5 6" key="3">
    <citation type="journal article" date="2015" name="Genome Announc.">
        <title>Draft Genome Sequence of the Archiascomycetous Yeast Saitoella complicata.</title>
        <authorList>
            <person name="Yamauchi K."/>
            <person name="Kondo S."/>
            <person name="Hamamoto M."/>
            <person name="Takahashi Y."/>
            <person name="Ogura Y."/>
            <person name="Hayashi T."/>
            <person name="Nishida H."/>
        </authorList>
    </citation>
    <scope>NUCLEOTIDE SEQUENCE [LARGE SCALE GENOMIC DNA]</scope>
    <source>
        <strain evidence="5 6">NRRL Y-17804</strain>
    </source>
</reference>
<dbReference type="InterPro" id="IPR011421">
    <property type="entry name" value="BCNT-C"/>
</dbReference>
<sequence length="326" mass="34442">MSNPAKPIEDPDLDSEEDDEDFIPDATGAQVDSENGDSSDDEDEPPKVDDAGIDSGDEAVASSLGKRKRKTKGAEEEEGGEGGLIKTRAQRAREHQEKKSAVAKGPVTQDINALWAAMNSKPSPSPGPATTSPSIATESTPGPVGDAPAPAPSSAIASAAGAPVHDEGAHLIKIKRTYEFAGETITEEIEVPADSASARAYLASTKFPTTSSSVSTTPTPSLAASTSASTASGTLPPKRDPPRKRVSALESASTKAPKLNTLEKSRLDWASYVDKEGISEELKKHNKDGFVEKQGFLRRAEEARVMEVKEGQRREAEESRRRAGLP</sequence>
<evidence type="ECO:0000259" key="4">
    <source>
        <dbReference type="PROSITE" id="PS51279"/>
    </source>
</evidence>
<dbReference type="AlphaFoldDB" id="A0A0E9NRD8"/>
<reference evidence="5 6" key="2">
    <citation type="journal article" date="2014" name="J. Gen. Appl. Microbiol.">
        <title>The early diverging ascomycetous budding yeast Saitoella complicata has three histone deacetylases belonging to the Clr6, Hos2, and Rpd3 lineages.</title>
        <authorList>
            <person name="Nishida H."/>
            <person name="Matsumoto T."/>
            <person name="Kondo S."/>
            <person name="Hamamoto M."/>
            <person name="Yoshikawa H."/>
        </authorList>
    </citation>
    <scope>NUCLEOTIDE SEQUENCE [LARGE SCALE GENOMIC DNA]</scope>
    <source>
        <strain evidence="5 6">NRRL Y-17804</strain>
    </source>
</reference>
<feature type="region of interest" description="Disordered" evidence="3">
    <location>
        <begin position="205"/>
        <end position="259"/>
    </location>
</feature>
<dbReference type="Pfam" id="PF07572">
    <property type="entry name" value="BCNT"/>
    <property type="match status" value="1"/>
</dbReference>
<comment type="caution">
    <text evidence="5">The sequence shown here is derived from an EMBL/GenBank/DDBJ whole genome shotgun (WGS) entry which is preliminary data.</text>
</comment>
<protein>
    <recommendedName>
        <fullName evidence="2">SWR1-complex protein 5</fullName>
    </recommendedName>
</protein>
<feature type="domain" description="BCNT-C" evidence="4">
    <location>
        <begin position="239"/>
        <end position="318"/>
    </location>
</feature>
<dbReference type="RefSeq" id="XP_019025855.1">
    <property type="nucleotide sequence ID" value="XM_019170519.1"/>
</dbReference>
<feature type="compositionally biased region" description="Low complexity" evidence="3">
    <location>
        <begin position="208"/>
        <end position="236"/>
    </location>
</feature>
<dbReference type="InterPro" id="IPR027124">
    <property type="entry name" value="Swc5/CFDP1/2"/>
</dbReference>
<proteinExistence type="inferred from homology"/>
<evidence type="ECO:0000313" key="6">
    <source>
        <dbReference type="Proteomes" id="UP000033140"/>
    </source>
</evidence>
<dbReference type="Proteomes" id="UP000033140">
    <property type="component" value="Unassembled WGS sequence"/>
</dbReference>
<dbReference type="GO" id="GO:0000812">
    <property type="term" value="C:Swr1 complex"/>
    <property type="evidence" value="ECO:0007669"/>
    <property type="project" value="TreeGrafter"/>
</dbReference>
<feature type="compositionally biased region" description="Basic and acidic residues" evidence="3">
    <location>
        <begin position="91"/>
        <end position="100"/>
    </location>
</feature>
<dbReference type="PANTHER" id="PTHR48407:SF1">
    <property type="entry name" value="CRANIOFACIAL DEVELOPMENT PROTEIN 1"/>
    <property type="match status" value="1"/>
</dbReference>
<evidence type="ECO:0000256" key="2">
    <source>
        <dbReference type="ARBA" id="ARBA00019138"/>
    </source>
</evidence>
<dbReference type="EMBL" id="BACD03000056">
    <property type="protein sequence ID" value="GAO51985.1"/>
    <property type="molecule type" value="Genomic_DNA"/>
</dbReference>
<organism evidence="5 6">
    <name type="scientific">Saitoella complicata (strain BCRC 22490 / CBS 7301 / JCM 7358 / NBRC 10748 / NRRL Y-17804)</name>
    <dbReference type="NCBI Taxonomy" id="698492"/>
    <lineage>
        <taxon>Eukaryota</taxon>
        <taxon>Fungi</taxon>
        <taxon>Dikarya</taxon>
        <taxon>Ascomycota</taxon>
        <taxon>Taphrinomycotina</taxon>
        <taxon>Taphrinomycotina incertae sedis</taxon>
        <taxon>Saitoella</taxon>
    </lineage>
</organism>
<dbReference type="STRING" id="698492.A0A0E9NRD8"/>
<feature type="region of interest" description="Disordered" evidence="3">
    <location>
        <begin position="1"/>
        <end position="162"/>
    </location>
</feature>
<feature type="region of interest" description="Disordered" evidence="3">
    <location>
        <begin position="307"/>
        <end position="326"/>
    </location>
</feature>
<dbReference type="PROSITE" id="PS51279">
    <property type="entry name" value="BCNT_C"/>
    <property type="match status" value="1"/>
</dbReference>
<evidence type="ECO:0000256" key="3">
    <source>
        <dbReference type="SAM" id="MobiDB-lite"/>
    </source>
</evidence>
<comment type="similarity">
    <text evidence="1">Belongs to the SWC5 family.</text>
</comment>
<dbReference type="OMA" id="LDWAAYV"/>